<feature type="transmembrane region" description="Helical" evidence="6">
    <location>
        <begin position="341"/>
        <end position="362"/>
    </location>
</feature>
<dbReference type="NCBIfam" id="TIGR00361">
    <property type="entry name" value="ComEC_Rec2"/>
    <property type="match status" value="1"/>
</dbReference>
<feature type="transmembrane region" description="Helical" evidence="6">
    <location>
        <begin position="64"/>
        <end position="81"/>
    </location>
</feature>
<dbReference type="NCBIfam" id="TIGR00360">
    <property type="entry name" value="ComEC_N-term"/>
    <property type="match status" value="1"/>
</dbReference>
<keyword evidence="2" id="KW-1003">Cell membrane</keyword>
<dbReference type="Pfam" id="PF03772">
    <property type="entry name" value="Competence"/>
    <property type="match status" value="1"/>
</dbReference>
<keyword evidence="9" id="KW-1185">Reference proteome</keyword>
<dbReference type="CDD" id="cd07731">
    <property type="entry name" value="ComA-like_MBL-fold"/>
    <property type="match status" value="1"/>
</dbReference>
<evidence type="ECO:0000256" key="1">
    <source>
        <dbReference type="ARBA" id="ARBA00004651"/>
    </source>
</evidence>
<feature type="transmembrane region" description="Helical" evidence="6">
    <location>
        <begin position="261"/>
        <end position="286"/>
    </location>
</feature>
<feature type="transmembrane region" description="Helical" evidence="6">
    <location>
        <begin position="434"/>
        <end position="459"/>
    </location>
</feature>
<dbReference type="Gene3D" id="3.60.15.10">
    <property type="entry name" value="Ribonuclease Z/Hydroxyacylglutathione hydrolase-like"/>
    <property type="match status" value="1"/>
</dbReference>
<dbReference type="GO" id="GO:0030420">
    <property type="term" value="P:establishment of competence for transformation"/>
    <property type="evidence" value="ECO:0007669"/>
    <property type="project" value="InterPro"/>
</dbReference>
<dbReference type="GO" id="GO:0005886">
    <property type="term" value="C:plasma membrane"/>
    <property type="evidence" value="ECO:0007669"/>
    <property type="project" value="UniProtKB-SubCell"/>
</dbReference>
<accession>A0A1T4WKI3</accession>
<dbReference type="AlphaFoldDB" id="A0A1T4WKI3"/>
<evidence type="ECO:0000256" key="3">
    <source>
        <dbReference type="ARBA" id="ARBA00022692"/>
    </source>
</evidence>
<dbReference type="STRING" id="1121449.SAMN02745704_00983"/>
<proteinExistence type="predicted"/>
<dbReference type="SUPFAM" id="SSF56281">
    <property type="entry name" value="Metallo-hydrolase/oxidoreductase"/>
    <property type="match status" value="1"/>
</dbReference>
<evidence type="ECO:0000256" key="2">
    <source>
        <dbReference type="ARBA" id="ARBA00022475"/>
    </source>
</evidence>
<feature type="transmembrane region" description="Helical" evidence="6">
    <location>
        <begin position="499"/>
        <end position="516"/>
    </location>
</feature>
<evidence type="ECO:0000313" key="8">
    <source>
        <dbReference type="EMBL" id="SKA77425.1"/>
    </source>
</evidence>
<dbReference type="Proteomes" id="UP000190027">
    <property type="component" value="Unassembled WGS sequence"/>
</dbReference>
<evidence type="ECO:0000313" key="9">
    <source>
        <dbReference type="Proteomes" id="UP000190027"/>
    </source>
</evidence>
<evidence type="ECO:0000259" key="7">
    <source>
        <dbReference type="SMART" id="SM00849"/>
    </source>
</evidence>
<dbReference type="InterPro" id="IPR025405">
    <property type="entry name" value="DUF4131"/>
</dbReference>
<feature type="transmembrane region" description="Helical" evidence="6">
    <location>
        <begin position="523"/>
        <end position="542"/>
    </location>
</feature>
<name>A0A1T4WKI3_9BACT</name>
<feature type="transmembrane region" description="Helical" evidence="6">
    <location>
        <begin position="471"/>
        <end position="493"/>
    </location>
</feature>
<dbReference type="InterPro" id="IPR035681">
    <property type="entry name" value="ComA-like_MBL"/>
</dbReference>
<reference evidence="8 9" key="1">
    <citation type="submission" date="2017-02" db="EMBL/GenBank/DDBJ databases">
        <authorList>
            <person name="Peterson S.W."/>
        </authorList>
    </citation>
    <scope>NUCLEOTIDE SEQUENCE [LARGE SCALE GENOMIC DNA]</scope>
    <source>
        <strain evidence="8 9">DSM 16080</strain>
    </source>
</reference>
<dbReference type="InterPro" id="IPR004477">
    <property type="entry name" value="ComEC_N"/>
</dbReference>
<dbReference type="Pfam" id="PF13567">
    <property type="entry name" value="DUF4131"/>
    <property type="match status" value="1"/>
</dbReference>
<sequence>MSGNTRDPLNPREDCRKTFCPAIMRRQILILGFACGIATIRWPLAGVVSLAVMIVVYARSWRPVFFWAVVLLCFAGGYWYAGNQSPNSTDQSLELPSEKVQLSGKIRSVTGRPGKRWQVVLEDAAFVQVPGASSQRLDGGVVWYWHHAPFRPRPGQFVTFQTSLNRVSGFGNPGAWDYGWYWRAQGVEFSAYCSGMKHVSFDALPDSVLGDFRDTLRRNLLSITPEGQGRAMLLALLMGDRFELAPSTINLMRQAGLSHTLALSGLHLGFVASLGLILAWGIGALFPRIYLWIPRPKLAVLLAAPLVAGYVWLGQATPSLVRASLMFAFWGGLLVCGRGRILLDGLFLAVLCILLISPLALFDIRFQLSVVAVSGIALLYPFVHSVLPRGDGYRRIAAWAVGLLGVSLCASVALLPVTAHLFGMITPNLLMNLFWLPLLGLVVMPLGMAGMMLGVVSWASPVAGVLLTSAAMLLEWMLGVVEAVGAAGMLPMWRLLRPLWPEMLGAAVVLICFILFSRDSRFLRWPVLLLGLLLLWGPHWWVGWEDASPEVRLEVLDVGQGQALLIRLPGGGRALVDGGGLRSRTLEVGRDVVAPYLTLGRPPRIGTIVLTHPHMDHYKGLVHLLEFFQVKKFFHTGHWPGGHWGDEMQALLKQAGIVPQVVRTGMRIVLAPEVELFTLMPPKGEEPPSTNDESVVLLLRWQGRNLALLPGDAEEWSLRQMVAMERDYSCPVLVLPHHGSATGVVPEFYERVSPKLGLCSCGRYGRTPLPAPELLVLPAMQRTLVADTATYGLLRVSWSRPDAHPNLTVGRPSRNMPVDTRMVRIELP</sequence>
<dbReference type="PANTHER" id="PTHR30619">
    <property type="entry name" value="DNA INTERNALIZATION/COMPETENCE PROTEIN COMEC/REC2"/>
    <property type="match status" value="1"/>
</dbReference>
<feature type="transmembrane region" description="Helical" evidence="6">
    <location>
        <begin position="399"/>
        <end position="422"/>
    </location>
</feature>
<feature type="transmembrane region" description="Helical" evidence="6">
    <location>
        <begin position="368"/>
        <end position="387"/>
    </location>
</feature>
<feature type="transmembrane region" description="Helical" evidence="6">
    <location>
        <begin position="298"/>
        <end position="313"/>
    </location>
</feature>
<dbReference type="Pfam" id="PF00753">
    <property type="entry name" value="Lactamase_B"/>
    <property type="match status" value="1"/>
</dbReference>
<evidence type="ECO:0000256" key="4">
    <source>
        <dbReference type="ARBA" id="ARBA00022989"/>
    </source>
</evidence>
<dbReference type="InterPro" id="IPR052159">
    <property type="entry name" value="Competence_DNA_uptake"/>
</dbReference>
<comment type="subcellular location">
    <subcellularLocation>
        <location evidence="1">Cell membrane</location>
        <topology evidence="1">Multi-pass membrane protein</topology>
    </subcellularLocation>
</comment>
<evidence type="ECO:0000256" key="5">
    <source>
        <dbReference type="ARBA" id="ARBA00023136"/>
    </source>
</evidence>
<protein>
    <submittedName>
        <fullName evidence="8">Competence protein ComEC</fullName>
    </submittedName>
</protein>
<keyword evidence="5 6" id="KW-0472">Membrane</keyword>
<keyword evidence="4 6" id="KW-1133">Transmembrane helix</keyword>
<dbReference type="InterPro" id="IPR001279">
    <property type="entry name" value="Metallo-B-lactamas"/>
</dbReference>
<gene>
    <name evidence="8" type="ORF">SAMN02745704_00983</name>
</gene>
<organism evidence="8 9">
    <name type="scientific">Paucidesulfovibrio gracilis DSM 16080</name>
    <dbReference type="NCBI Taxonomy" id="1121449"/>
    <lineage>
        <taxon>Bacteria</taxon>
        <taxon>Pseudomonadati</taxon>
        <taxon>Thermodesulfobacteriota</taxon>
        <taxon>Desulfovibrionia</taxon>
        <taxon>Desulfovibrionales</taxon>
        <taxon>Desulfovibrionaceae</taxon>
        <taxon>Paucidesulfovibrio</taxon>
    </lineage>
</organism>
<keyword evidence="3 6" id="KW-0812">Transmembrane</keyword>
<evidence type="ECO:0000256" key="6">
    <source>
        <dbReference type="SAM" id="Phobius"/>
    </source>
</evidence>
<dbReference type="InterPro" id="IPR004797">
    <property type="entry name" value="Competence_ComEC/Rec2"/>
</dbReference>
<dbReference type="SMART" id="SM00849">
    <property type="entry name" value="Lactamase_B"/>
    <property type="match status" value="1"/>
</dbReference>
<feature type="domain" description="Metallo-beta-lactamase" evidence="7">
    <location>
        <begin position="560"/>
        <end position="763"/>
    </location>
</feature>
<feature type="transmembrane region" description="Helical" evidence="6">
    <location>
        <begin position="28"/>
        <end position="57"/>
    </location>
</feature>
<dbReference type="InterPro" id="IPR036866">
    <property type="entry name" value="RibonucZ/Hydroxyglut_hydro"/>
</dbReference>
<dbReference type="EMBL" id="FUYC01000003">
    <property type="protein sequence ID" value="SKA77425.1"/>
    <property type="molecule type" value="Genomic_DNA"/>
</dbReference>
<dbReference type="PANTHER" id="PTHR30619:SF7">
    <property type="entry name" value="BETA-LACTAMASE DOMAIN PROTEIN"/>
    <property type="match status" value="1"/>
</dbReference>